<evidence type="ECO:0000313" key="1">
    <source>
        <dbReference type="EMBL" id="REH51958.1"/>
    </source>
</evidence>
<dbReference type="InterPro" id="IPR012349">
    <property type="entry name" value="Split_barrel_FMN-bd"/>
</dbReference>
<dbReference type="EMBL" id="QUNO01000003">
    <property type="protein sequence ID" value="REH51958.1"/>
    <property type="molecule type" value="Genomic_DNA"/>
</dbReference>
<dbReference type="Proteomes" id="UP000256269">
    <property type="component" value="Unassembled WGS sequence"/>
</dbReference>
<evidence type="ECO:0000313" key="2">
    <source>
        <dbReference type="Proteomes" id="UP000256269"/>
    </source>
</evidence>
<protein>
    <recommendedName>
        <fullName evidence="3">Pyridoxamine 5'-phosphate oxidase</fullName>
    </recommendedName>
</protein>
<reference evidence="1 2" key="1">
    <citation type="submission" date="2018-08" db="EMBL/GenBank/DDBJ databases">
        <title>Genomic Encyclopedia of Archaeal and Bacterial Type Strains, Phase II (KMG-II): from individual species to whole genera.</title>
        <authorList>
            <person name="Goeker M."/>
        </authorList>
    </citation>
    <scope>NUCLEOTIDE SEQUENCE [LARGE SCALE GENOMIC DNA]</scope>
    <source>
        <strain evidence="1 2">DSM 45791</strain>
    </source>
</reference>
<gene>
    <name evidence="1" type="ORF">BCF44_103407</name>
</gene>
<name>A0A3E0HZR5_9PSEU</name>
<keyword evidence="2" id="KW-1185">Reference proteome</keyword>
<dbReference type="AlphaFoldDB" id="A0A3E0HZR5"/>
<evidence type="ECO:0008006" key="3">
    <source>
        <dbReference type="Google" id="ProtNLM"/>
    </source>
</evidence>
<dbReference type="RefSeq" id="WP_116173969.1">
    <property type="nucleotide sequence ID" value="NZ_CP144375.1"/>
</dbReference>
<proteinExistence type="predicted"/>
<dbReference type="OrthoDB" id="3382273at2"/>
<dbReference type="SUPFAM" id="SSF50475">
    <property type="entry name" value="FMN-binding split barrel"/>
    <property type="match status" value="1"/>
</dbReference>
<dbReference type="Gene3D" id="2.30.110.10">
    <property type="entry name" value="Electron Transport, Fmn-binding Protein, Chain A"/>
    <property type="match status" value="1"/>
</dbReference>
<organism evidence="1 2">
    <name type="scientific">Kutzneria buriramensis</name>
    <dbReference type="NCBI Taxonomy" id="1045776"/>
    <lineage>
        <taxon>Bacteria</taxon>
        <taxon>Bacillati</taxon>
        <taxon>Actinomycetota</taxon>
        <taxon>Actinomycetes</taxon>
        <taxon>Pseudonocardiales</taxon>
        <taxon>Pseudonocardiaceae</taxon>
        <taxon>Kutzneria</taxon>
    </lineage>
</organism>
<sequence>MLALSEIAPAFVEMAHRIVWCTVSTVDGSNRPRSRVLHPYWEWDGNRLTGWIATMQTGPKKAHLTHSAFTACNYWAPNHDTCLAECRAEWEQDPATKERVWHLFADAAEPLGYDPGGIGVPGWDGPSSPAFSVLRLDPWRVRVLTGEQLMGGKKAASWRV</sequence>
<comment type="caution">
    <text evidence="1">The sequence shown here is derived from an EMBL/GenBank/DDBJ whole genome shotgun (WGS) entry which is preliminary data.</text>
</comment>
<accession>A0A3E0HZR5</accession>